<feature type="domain" description="SpaA-like prealbumin fold" evidence="11">
    <location>
        <begin position="497"/>
        <end position="583"/>
    </location>
</feature>
<dbReference type="PATRIC" id="fig|1423811.3.peg.1439"/>
<keyword evidence="5 9" id="KW-0732">Signal</keyword>
<keyword evidence="8" id="KW-1133">Transmembrane helix</keyword>
<sequence>MVTVILALLTWMVPTSETARAANTNTQPLSSIPTSGLGAGDAILTNSSGKPVQVGDTMYTWEKFSVKYEWSIADGVQIQAGDTATFTLPDDFSSSGDLTNIPMYNDEGLQIGTFSVKAGEKTGTITFNDALSSTSHDRKGTINISGHGTQTSTTNPGHFDWTVNKIGWLYDYDEDGLPQNVVWNIAFNPNGEKLTNVVIVDTLGSGQTYVDSSVYAPAGSYNENGVFEPNGTYLSPKVTVSGNKVIFDFGDVDTAVDMTFRVKIEADKNAPNNWSDNASLSSDQVHSDVTADVNWGGSGTGTGNSLGNFVFQKSNFEGNPLTGAVYQLTDYKGNIIEDNLTTDENGQFRVGNLPIGTYVLKEIKAPNGYQLNQNSITFSVMGSTSIPIELSQSDEPIRGSLSIIKYAADTNKALAGAVYDLYDSNDNIVRPDLTTDENGSIKVGDLPIGTYHLIETKAPEGYQINETPIYFDLTSDNTNLNYEAVDYPISSGDHEFGNFELTKTNTSTGLGVPNALYELRDAQGQVISNVKTGKDGIFYMSGLSAGKYSLVEIEAPEGYTLDKTPINFEVKADKTTQVSAKDNPELPTNPGVTPPVEPEPEPEPEEPEEPEKPGVTPPIEPEPEPEEPEEPEKPGVIPPTTGPEEPGDQNDEDVPSVKPTPSPSEPIKPGQPGVITEPSFPEVTLPGNVSTGKGRLPQTSDIKDTWIIIVGFAVVMFILGRIIRKFDR</sequence>
<keyword evidence="4" id="KW-0964">Secreted</keyword>
<evidence type="ECO:0000259" key="11">
    <source>
        <dbReference type="Pfam" id="PF17802"/>
    </source>
</evidence>
<dbReference type="InterPro" id="IPR008966">
    <property type="entry name" value="Adhesion_dom_sf"/>
</dbReference>
<evidence type="ECO:0000256" key="4">
    <source>
        <dbReference type="ARBA" id="ARBA00022525"/>
    </source>
</evidence>
<dbReference type="InterPro" id="IPR008456">
    <property type="entry name" value="Collagen-bd_dom"/>
</dbReference>
<dbReference type="InterPro" id="IPR041033">
    <property type="entry name" value="SpaA_PFL_dom_1"/>
</dbReference>
<dbReference type="InterPro" id="IPR011252">
    <property type="entry name" value="Fibrogen-bd_dom1"/>
</dbReference>
<feature type="domain" description="SpaA-like prealbumin fold" evidence="11">
    <location>
        <begin position="399"/>
        <end position="483"/>
    </location>
</feature>
<name>A0A0R1JA64_9LACO</name>
<dbReference type="InterPro" id="IPR041171">
    <property type="entry name" value="SDR_Ig"/>
</dbReference>
<feature type="compositionally biased region" description="Acidic residues" evidence="7">
    <location>
        <begin position="621"/>
        <end position="630"/>
    </location>
</feature>
<dbReference type="Gene3D" id="2.60.40.1280">
    <property type="match status" value="1"/>
</dbReference>
<feature type="transmembrane region" description="Helical" evidence="8">
    <location>
        <begin position="705"/>
        <end position="723"/>
    </location>
</feature>
<dbReference type="Proteomes" id="UP000050929">
    <property type="component" value="Unassembled WGS sequence"/>
</dbReference>
<feature type="domain" description="Collagen binding" evidence="10">
    <location>
        <begin position="163"/>
        <end position="286"/>
    </location>
</feature>
<accession>A0A0R1JA64</accession>
<keyword evidence="3" id="KW-0134">Cell wall</keyword>
<organism evidence="13 14">
    <name type="scientific">Companilactobacillus tucceti DSM 20183</name>
    <dbReference type="NCBI Taxonomy" id="1423811"/>
    <lineage>
        <taxon>Bacteria</taxon>
        <taxon>Bacillati</taxon>
        <taxon>Bacillota</taxon>
        <taxon>Bacilli</taxon>
        <taxon>Lactobacillales</taxon>
        <taxon>Lactobacillaceae</taxon>
        <taxon>Companilactobacillus</taxon>
    </lineage>
</organism>
<evidence type="ECO:0000256" key="7">
    <source>
        <dbReference type="SAM" id="MobiDB-lite"/>
    </source>
</evidence>
<dbReference type="STRING" id="1423811.FC72_GL001415"/>
<evidence type="ECO:0000256" key="9">
    <source>
        <dbReference type="SAM" id="SignalP"/>
    </source>
</evidence>
<evidence type="ECO:0000259" key="12">
    <source>
        <dbReference type="Pfam" id="PF17961"/>
    </source>
</evidence>
<dbReference type="SUPFAM" id="SSF49478">
    <property type="entry name" value="Cna protein B-type domain"/>
    <property type="match status" value="3"/>
</dbReference>
<keyword evidence="6" id="KW-0572">Peptidoglycan-anchor</keyword>
<evidence type="ECO:0000256" key="5">
    <source>
        <dbReference type="ARBA" id="ARBA00022729"/>
    </source>
</evidence>
<comment type="caution">
    <text evidence="13">The sequence shown here is derived from an EMBL/GenBank/DDBJ whole genome shotgun (WGS) entry which is preliminary data.</text>
</comment>
<dbReference type="PANTHER" id="PTHR36108:SF13">
    <property type="entry name" value="COLOSSIN-B-RELATED"/>
    <property type="match status" value="1"/>
</dbReference>
<dbReference type="InterPro" id="IPR013783">
    <property type="entry name" value="Ig-like_fold"/>
</dbReference>
<protein>
    <submittedName>
        <fullName evidence="13">Outer membrane protein</fullName>
    </submittedName>
</protein>
<evidence type="ECO:0000313" key="13">
    <source>
        <dbReference type="EMBL" id="KRK65345.1"/>
    </source>
</evidence>
<keyword evidence="8" id="KW-0812">Transmembrane</keyword>
<evidence type="ECO:0000256" key="1">
    <source>
        <dbReference type="ARBA" id="ARBA00004168"/>
    </source>
</evidence>
<dbReference type="GO" id="GO:0005518">
    <property type="term" value="F:collagen binding"/>
    <property type="evidence" value="ECO:0007669"/>
    <property type="project" value="InterPro"/>
</dbReference>
<evidence type="ECO:0000256" key="2">
    <source>
        <dbReference type="ARBA" id="ARBA00007257"/>
    </source>
</evidence>
<proteinExistence type="inferred from homology"/>
<dbReference type="AlphaFoldDB" id="A0A0R1JA64"/>
<feature type="signal peptide" evidence="9">
    <location>
        <begin position="1"/>
        <end position="21"/>
    </location>
</feature>
<keyword evidence="14" id="KW-1185">Reference proteome</keyword>
<evidence type="ECO:0000256" key="6">
    <source>
        <dbReference type="ARBA" id="ARBA00023088"/>
    </source>
</evidence>
<comment type="similarity">
    <text evidence="2">Belongs to the serine-aspartate repeat-containing protein (SDr) family.</text>
</comment>
<dbReference type="EMBL" id="AZDG01000003">
    <property type="protein sequence ID" value="KRK65345.1"/>
    <property type="molecule type" value="Genomic_DNA"/>
</dbReference>
<dbReference type="Gene3D" id="2.60.40.740">
    <property type="match status" value="1"/>
</dbReference>
<feature type="domain" description="SpaA-like prealbumin fold" evidence="11">
    <location>
        <begin position="308"/>
        <end position="384"/>
    </location>
</feature>
<dbReference type="Pfam" id="PF17961">
    <property type="entry name" value="Big_8"/>
    <property type="match status" value="1"/>
</dbReference>
<feature type="region of interest" description="Disordered" evidence="7">
    <location>
        <begin position="574"/>
        <end position="698"/>
    </location>
</feature>
<dbReference type="Pfam" id="PF05737">
    <property type="entry name" value="Collagen_bind"/>
    <property type="match status" value="1"/>
</dbReference>
<feature type="compositionally biased region" description="Acidic residues" evidence="7">
    <location>
        <begin position="598"/>
        <end position="609"/>
    </location>
</feature>
<evidence type="ECO:0000256" key="8">
    <source>
        <dbReference type="SAM" id="Phobius"/>
    </source>
</evidence>
<gene>
    <name evidence="13" type="ORF">FC72_GL001415</name>
</gene>
<reference evidence="13 14" key="1">
    <citation type="journal article" date="2015" name="Genome Announc.">
        <title>Expanding the biotechnology potential of lactobacilli through comparative genomics of 213 strains and associated genera.</title>
        <authorList>
            <person name="Sun Z."/>
            <person name="Harris H.M."/>
            <person name="McCann A."/>
            <person name="Guo C."/>
            <person name="Argimon S."/>
            <person name="Zhang W."/>
            <person name="Yang X."/>
            <person name="Jeffery I.B."/>
            <person name="Cooney J.C."/>
            <person name="Kagawa T.F."/>
            <person name="Liu W."/>
            <person name="Song Y."/>
            <person name="Salvetti E."/>
            <person name="Wrobel A."/>
            <person name="Rasinkangas P."/>
            <person name="Parkhill J."/>
            <person name="Rea M.C."/>
            <person name="O'Sullivan O."/>
            <person name="Ritari J."/>
            <person name="Douillard F.P."/>
            <person name="Paul Ross R."/>
            <person name="Yang R."/>
            <person name="Briner A.E."/>
            <person name="Felis G.E."/>
            <person name="de Vos W.M."/>
            <person name="Barrangou R."/>
            <person name="Klaenhammer T.R."/>
            <person name="Caufield P.W."/>
            <person name="Cui Y."/>
            <person name="Zhang H."/>
            <person name="O'Toole P.W."/>
        </authorList>
    </citation>
    <scope>NUCLEOTIDE SEQUENCE [LARGE SCALE GENOMIC DNA]</scope>
    <source>
        <strain evidence="13 14">DSM 20183</strain>
    </source>
</reference>
<keyword evidence="8" id="KW-0472">Membrane</keyword>
<feature type="domain" description="SDR-like Ig" evidence="12">
    <location>
        <begin position="59"/>
        <end position="145"/>
    </location>
</feature>
<feature type="compositionally biased region" description="Acidic residues" evidence="7">
    <location>
        <begin position="645"/>
        <end position="654"/>
    </location>
</feature>
<dbReference type="SUPFAM" id="SSF49401">
    <property type="entry name" value="Bacterial adhesins"/>
    <property type="match status" value="2"/>
</dbReference>
<dbReference type="Gene3D" id="2.60.40.10">
    <property type="entry name" value="Immunoglobulins"/>
    <property type="match status" value="3"/>
</dbReference>
<comment type="subcellular location">
    <subcellularLocation>
        <location evidence="1">Secreted</location>
        <location evidence="1">Cell wall</location>
        <topology evidence="1">Peptidoglycan-anchor</topology>
    </subcellularLocation>
</comment>
<feature type="chain" id="PRO_5006405868" evidence="9">
    <location>
        <begin position="22"/>
        <end position="728"/>
    </location>
</feature>
<dbReference type="Pfam" id="PF17802">
    <property type="entry name" value="SpaA"/>
    <property type="match status" value="3"/>
</dbReference>
<evidence type="ECO:0000256" key="3">
    <source>
        <dbReference type="ARBA" id="ARBA00022512"/>
    </source>
</evidence>
<evidence type="ECO:0000313" key="14">
    <source>
        <dbReference type="Proteomes" id="UP000050929"/>
    </source>
</evidence>
<dbReference type="PANTHER" id="PTHR36108">
    <property type="entry name" value="COLOSSIN-B-RELATED"/>
    <property type="match status" value="1"/>
</dbReference>
<evidence type="ECO:0000259" key="10">
    <source>
        <dbReference type="Pfam" id="PF05737"/>
    </source>
</evidence>
<dbReference type="GO" id="GO:0007155">
    <property type="term" value="P:cell adhesion"/>
    <property type="evidence" value="ECO:0007669"/>
    <property type="project" value="InterPro"/>
</dbReference>